<dbReference type="EMBL" id="CAWYQH010000046">
    <property type="protein sequence ID" value="CAK8677769.1"/>
    <property type="molecule type" value="Genomic_DNA"/>
</dbReference>
<reference evidence="1 2" key="1">
    <citation type="submission" date="2024-02" db="EMBL/GenBank/DDBJ databases">
        <authorList>
            <person name="Daric V."/>
            <person name="Darras S."/>
        </authorList>
    </citation>
    <scope>NUCLEOTIDE SEQUENCE [LARGE SCALE GENOMIC DNA]</scope>
</reference>
<evidence type="ECO:0000313" key="2">
    <source>
        <dbReference type="Proteomes" id="UP001642483"/>
    </source>
</evidence>
<name>A0ABP0FDP3_CLALP</name>
<dbReference type="Proteomes" id="UP001642483">
    <property type="component" value="Unassembled WGS sequence"/>
</dbReference>
<sequence length="123" mass="13895">MVNQLVELVLFKDLFRMHYKSIQRCGGKLMNVSSAATLIHLQSAKKFFDKCESESRDLGLELPSLTCRSGSRIVVLRQTGNASAKYYYAFLYVKVFQECCAALKKRYPQEDLTSASAVEDALL</sequence>
<gene>
    <name evidence="1" type="ORF">CVLEPA_LOCUS7765</name>
</gene>
<protein>
    <submittedName>
        <fullName evidence="1">Uncharacterized protein</fullName>
    </submittedName>
</protein>
<keyword evidence="2" id="KW-1185">Reference proteome</keyword>
<comment type="caution">
    <text evidence="1">The sequence shown here is derived from an EMBL/GenBank/DDBJ whole genome shotgun (WGS) entry which is preliminary data.</text>
</comment>
<accession>A0ABP0FDP3</accession>
<organism evidence="1 2">
    <name type="scientific">Clavelina lepadiformis</name>
    <name type="common">Light-bulb sea squirt</name>
    <name type="synonym">Ascidia lepadiformis</name>
    <dbReference type="NCBI Taxonomy" id="159417"/>
    <lineage>
        <taxon>Eukaryota</taxon>
        <taxon>Metazoa</taxon>
        <taxon>Chordata</taxon>
        <taxon>Tunicata</taxon>
        <taxon>Ascidiacea</taxon>
        <taxon>Aplousobranchia</taxon>
        <taxon>Clavelinidae</taxon>
        <taxon>Clavelina</taxon>
    </lineage>
</organism>
<proteinExistence type="predicted"/>
<evidence type="ECO:0000313" key="1">
    <source>
        <dbReference type="EMBL" id="CAK8677769.1"/>
    </source>
</evidence>